<protein>
    <submittedName>
        <fullName evidence="4">Benzoyl-CoA reductase/2-hydroxyglutaryl-CoA dehydratase subunit, bcrC/badD/Hgdb</fullName>
    </submittedName>
</protein>
<dbReference type="InterPro" id="IPR047678">
    <property type="entry name" value="YjiM-like"/>
</dbReference>
<evidence type="ECO:0000256" key="3">
    <source>
        <dbReference type="ARBA" id="ARBA00023014"/>
    </source>
</evidence>
<dbReference type="InterPro" id="IPR010327">
    <property type="entry name" value="FldB/FldC_alpha/beta"/>
</dbReference>
<dbReference type="Proteomes" id="UP000063718">
    <property type="component" value="Unassembled WGS sequence"/>
</dbReference>
<evidence type="ECO:0000256" key="1">
    <source>
        <dbReference type="ARBA" id="ARBA00001966"/>
    </source>
</evidence>
<proteinExistence type="inferred from homology"/>
<dbReference type="Gene3D" id="1.20.1270.370">
    <property type="match status" value="1"/>
</dbReference>
<accession>A0A0S6UGR7</accession>
<dbReference type="AlphaFoldDB" id="A0A0S6UGR7"/>
<reference evidence="4" key="1">
    <citation type="journal article" date="2014" name="Gene">
        <title>Genome-guided analysis of transformation efficiency and carbon dioxide assimilation by Moorella thermoacetica Y72.</title>
        <authorList>
            <person name="Tsukahara K."/>
            <person name="Kita A."/>
            <person name="Nakashimada Y."/>
            <person name="Hoshino T."/>
            <person name="Murakami K."/>
        </authorList>
    </citation>
    <scope>NUCLEOTIDE SEQUENCE [LARGE SCALE GENOMIC DNA]</scope>
    <source>
        <strain evidence="4">Y72</strain>
    </source>
</reference>
<name>A0A0S6UGR7_NEOTH</name>
<evidence type="ECO:0000256" key="2">
    <source>
        <dbReference type="ARBA" id="ARBA00005806"/>
    </source>
</evidence>
<dbReference type="NCBIfam" id="NF040772">
    <property type="entry name" value="double_cubane"/>
    <property type="match status" value="1"/>
</dbReference>
<dbReference type="Pfam" id="PF06050">
    <property type="entry name" value="HGD-D"/>
    <property type="match status" value="1"/>
</dbReference>
<dbReference type="PANTHER" id="PTHR30548:SF1">
    <property type="entry name" value="DEHYDRATASE SUBUNIT MJ0007-RELATED"/>
    <property type="match status" value="1"/>
</dbReference>
<dbReference type="Gene3D" id="3.40.50.11890">
    <property type="match status" value="1"/>
</dbReference>
<gene>
    <name evidence="4" type="ORF">MTY_2549</name>
</gene>
<dbReference type="GO" id="GO:0016836">
    <property type="term" value="F:hydro-lyase activity"/>
    <property type="evidence" value="ECO:0007669"/>
    <property type="project" value="UniProtKB-ARBA"/>
</dbReference>
<comment type="cofactor">
    <cofactor evidence="1">
        <name>[4Fe-4S] cluster</name>
        <dbReference type="ChEBI" id="CHEBI:49883"/>
    </cofactor>
</comment>
<dbReference type="EMBL" id="DF238840">
    <property type="protein sequence ID" value="GAF27208.1"/>
    <property type="molecule type" value="Genomic_DNA"/>
</dbReference>
<organism evidence="4">
    <name type="scientific">Moorella thermoacetica Y72</name>
    <dbReference type="NCBI Taxonomy" id="1325331"/>
    <lineage>
        <taxon>Bacteria</taxon>
        <taxon>Bacillati</taxon>
        <taxon>Bacillota</taxon>
        <taxon>Clostridia</taxon>
        <taxon>Neomoorellales</taxon>
        <taxon>Neomoorellaceae</taxon>
        <taxon>Neomoorella</taxon>
    </lineage>
</organism>
<evidence type="ECO:0000313" key="4">
    <source>
        <dbReference type="EMBL" id="GAF27208.1"/>
    </source>
</evidence>
<dbReference type="PANTHER" id="PTHR30548">
    <property type="entry name" value="2-HYDROXYGLUTARYL-COA DEHYDRATASE, D-COMPONENT-RELATED"/>
    <property type="match status" value="1"/>
</dbReference>
<sequence length="480" mass="53569">MQEIHWLKPGRKSSIASGYVSMSSCVECSNRSKNNPGRLEAGVDEHENNTEELIPLSDTYREMWRELNMDLEKHDAFLGTLPVAFGEVFLRQENRPAGMAYFDNALAEAHGGRIQEILAGKKAGRMVAGTFCVFAPEELIFAVDGISIGLCGGAQFTVPTGEQVLPRNLCPLIKSAMGFKLDRICPYFQAVDFLIGETTCDGKKKTWEILNEYVPTYVMELPQKKGAADLTLWEGEIHRLKEEIEHRSGREITADRLASGIKMANARRDALARLYRARWADPVPISGKDALLISQLAFFDDPERFTAQVNSLCDELEDRIARGEGVTRKGAPRILVTGTPMALPYWKLHHLVETSGAVIVSEETCTGTRYFAGRVAENGRTVEDQVKDLARRLTAINCACFTPNKDRVEDILRLVRDARADGVIYFSLQFCQPFGVEGRLVERALQEAGVPVLRLESDYSEEDVAQLKTRIEAFLEMIAS</sequence>
<comment type="similarity">
    <text evidence="2">Belongs to the FldB/FldC dehydratase alpha/beta subunit family.</text>
</comment>
<dbReference type="Gene3D" id="3.40.50.11900">
    <property type="match status" value="1"/>
</dbReference>
<dbReference type="GO" id="GO:0051536">
    <property type="term" value="F:iron-sulfur cluster binding"/>
    <property type="evidence" value="ECO:0007669"/>
    <property type="project" value="UniProtKB-KW"/>
</dbReference>
<keyword evidence="3" id="KW-0408">Iron</keyword>
<keyword evidence="3" id="KW-0479">Metal-binding</keyword>
<keyword evidence="3" id="KW-0411">Iron-sulfur</keyword>